<dbReference type="OrthoDB" id="6443934at2"/>
<evidence type="ECO:0000313" key="2">
    <source>
        <dbReference type="Proteomes" id="UP000302163"/>
    </source>
</evidence>
<sequence>MSFGAYLTTVDGGVFVTPDSMPLSLIEKKTLANGTFEVAVNYDATRPMIPFITHNRAAPETNAASTAITASLDNGVCTLSAYYLGVEGGTIDAYFFSVEPQTPPEWGMAIWDANGVCILTNETKVLTDVEAVGDPSNENNSGTKLDVTKSGKWAVMPRMVGYVIGMAGSAQPIPFQTIQTSMAYYSGGNTRIKAVVGISPGSGLLNPGYINYRNRYLITDVSRY</sequence>
<dbReference type="RefSeq" id="WP_138097892.1">
    <property type="nucleotide sequence ID" value="NZ_CP040428.1"/>
</dbReference>
<accession>A0A4P8YNN3</accession>
<name>A0A4P8YNN3_9ENTR</name>
<dbReference type="EMBL" id="CP040428">
    <property type="protein sequence ID" value="QCT21736.1"/>
    <property type="molecule type" value="Genomic_DNA"/>
</dbReference>
<evidence type="ECO:0000313" key="1">
    <source>
        <dbReference type="EMBL" id="QCT21736.1"/>
    </source>
</evidence>
<dbReference type="KEGG" id="izh:FEM41_19810"/>
<proteinExistence type="predicted"/>
<protein>
    <submittedName>
        <fullName evidence="1">Uncharacterized protein</fullName>
    </submittedName>
</protein>
<dbReference type="AlphaFoldDB" id="A0A4P8YNN3"/>
<reference evidence="1 2" key="1">
    <citation type="submission" date="2019-05" db="EMBL/GenBank/DDBJ databases">
        <title>Complete genome sequence of Izhakiella calystegiae KSNA2, an endophyte isolated from beach morning glory (Calystegia soldanella).</title>
        <authorList>
            <person name="Jiang L."/>
            <person name="Jeong J.C."/>
            <person name="Kim C.Y."/>
            <person name="Kim D.H."/>
            <person name="Kim S.W."/>
            <person name="Lee j."/>
        </authorList>
    </citation>
    <scope>NUCLEOTIDE SEQUENCE [LARGE SCALE GENOMIC DNA]</scope>
    <source>
        <strain evidence="1 2">KSNA2</strain>
    </source>
</reference>
<organism evidence="1 2">
    <name type="scientific">Jejubacter calystegiae</name>
    <dbReference type="NCBI Taxonomy" id="2579935"/>
    <lineage>
        <taxon>Bacteria</taxon>
        <taxon>Pseudomonadati</taxon>
        <taxon>Pseudomonadota</taxon>
        <taxon>Gammaproteobacteria</taxon>
        <taxon>Enterobacterales</taxon>
        <taxon>Enterobacteriaceae</taxon>
        <taxon>Jejubacter</taxon>
    </lineage>
</organism>
<keyword evidence="2" id="KW-1185">Reference proteome</keyword>
<dbReference type="Proteomes" id="UP000302163">
    <property type="component" value="Chromosome"/>
</dbReference>
<gene>
    <name evidence="1" type="ORF">FEM41_19810</name>
</gene>